<name>A0ABQ6CMZ7_9HYPH</name>
<dbReference type="InterPro" id="IPR039556">
    <property type="entry name" value="ICL/PEPM"/>
</dbReference>
<dbReference type="PANTHER" id="PTHR42905">
    <property type="entry name" value="PHOSPHOENOLPYRUVATE CARBOXYLASE"/>
    <property type="match status" value="1"/>
</dbReference>
<dbReference type="SUPFAM" id="SSF51621">
    <property type="entry name" value="Phosphoenolpyruvate/pyruvate domain"/>
    <property type="match status" value="1"/>
</dbReference>
<keyword evidence="2" id="KW-1185">Reference proteome</keyword>
<organism evidence="1 2">
    <name type="scientific">Labrys miyagiensis</name>
    <dbReference type="NCBI Taxonomy" id="346912"/>
    <lineage>
        <taxon>Bacteria</taxon>
        <taxon>Pseudomonadati</taxon>
        <taxon>Pseudomonadota</taxon>
        <taxon>Alphaproteobacteria</taxon>
        <taxon>Hyphomicrobiales</taxon>
        <taxon>Xanthobacteraceae</taxon>
        <taxon>Labrys</taxon>
    </lineage>
</organism>
<dbReference type="Gene3D" id="6.10.250.2750">
    <property type="match status" value="1"/>
</dbReference>
<dbReference type="Gene3D" id="3.20.20.60">
    <property type="entry name" value="Phosphoenolpyruvate-binding domains"/>
    <property type="match status" value="1"/>
</dbReference>
<dbReference type="CDD" id="cd00377">
    <property type="entry name" value="ICL_PEPM"/>
    <property type="match status" value="1"/>
</dbReference>
<dbReference type="Pfam" id="PF13714">
    <property type="entry name" value="PEP_mutase"/>
    <property type="match status" value="1"/>
</dbReference>
<dbReference type="EMBL" id="BSPC01000054">
    <property type="protein sequence ID" value="GLS21706.1"/>
    <property type="molecule type" value="Genomic_DNA"/>
</dbReference>
<evidence type="ECO:0000313" key="1">
    <source>
        <dbReference type="EMBL" id="GLS21706.1"/>
    </source>
</evidence>
<protein>
    <submittedName>
        <fullName evidence="1">2-methylisocitrate lyase</fullName>
    </submittedName>
</protein>
<accession>A0ABQ6CMZ7</accession>
<dbReference type="GO" id="GO:0016829">
    <property type="term" value="F:lyase activity"/>
    <property type="evidence" value="ECO:0007669"/>
    <property type="project" value="UniProtKB-KW"/>
</dbReference>
<keyword evidence="1" id="KW-0456">Lyase</keyword>
<comment type="caution">
    <text evidence="1">The sequence shown here is derived from an EMBL/GenBank/DDBJ whole genome shotgun (WGS) entry which is preliminary data.</text>
</comment>
<sequence>MSQARKAAAFADLHRRPELFLLPNAWDAGSAKLLASLGFSAIATTSAGLAFSHGRKDGQMSREETLANAGAIVSATELPVSADLENGFGDSPEACQATIRDAVGVGLAGGSIEDATGRPDQPIYEIGLATERVRAAAETAKAAGFVLTARAENFLHGIPDLDDTIRRLQAFQQAGAEVLYAPGLVRLDQIKSVLGSVDRPVNILATLAGQDFSIPDLAGLGVRRVSVGGSFARAAFGALRRAALELRDEGRFSFAKEAMPYPELAAIFGK</sequence>
<dbReference type="Proteomes" id="UP001156882">
    <property type="component" value="Unassembled WGS sequence"/>
</dbReference>
<gene>
    <name evidence="1" type="ORF">GCM10007874_47230</name>
</gene>
<reference evidence="2" key="1">
    <citation type="journal article" date="2019" name="Int. J. Syst. Evol. Microbiol.">
        <title>The Global Catalogue of Microorganisms (GCM) 10K type strain sequencing project: providing services to taxonomists for standard genome sequencing and annotation.</title>
        <authorList>
            <consortium name="The Broad Institute Genomics Platform"/>
            <consortium name="The Broad Institute Genome Sequencing Center for Infectious Disease"/>
            <person name="Wu L."/>
            <person name="Ma J."/>
        </authorList>
    </citation>
    <scope>NUCLEOTIDE SEQUENCE [LARGE SCALE GENOMIC DNA]</scope>
    <source>
        <strain evidence="2">NBRC 101365</strain>
    </source>
</reference>
<dbReference type="InterPro" id="IPR040442">
    <property type="entry name" value="Pyrv_kinase-like_dom_sf"/>
</dbReference>
<dbReference type="PANTHER" id="PTHR42905:SF16">
    <property type="entry name" value="CARBOXYPHOSPHONOENOLPYRUVATE PHOSPHONOMUTASE-LIKE PROTEIN (AFU_ORTHOLOGUE AFUA_5G07230)"/>
    <property type="match status" value="1"/>
</dbReference>
<dbReference type="InterPro" id="IPR015813">
    <property type="entry name" value="Pyrv/PenolPyrv_kinase-like_dom"/>
</dbReference>
<evidence type="ECO:0000313" key="2">
    <source>
        <dbReference type="Proteomes" id="UP001156882"/>
    </source>
</evidence>
<proteinExistence type="predicted"/>